<comment type="similarity">
    <text evidence="3">Belongs to the SmpB family.</text>
</comment>
<dbReference type="GO" id="GO:0005829">
    <property type="term" value="C:cytosol"/>
    <property type="evidence" value="ECO:0007669"/>
    <property type="project" value="TreeGrafter"/>
</dbReference>
<sequence>MVGSEVKSIRAGHISLGESWVDISEKGELWLVGAHINEYLQANQFNHIPARRRKLLAHRHEIEKMQKAVEQKSLTIIPLKLYFKNRKAKLEIAICRGKKQHDKRQDLIKKDDEKIRQI</sequence>
<dbReference type="SUPFAM" id="SSF74982">
    <property type="entry name" value="Small protein B (SmpB)"/>
    <property type="match status" value="1"/>
</dbReference>
<dbReference type="GO" id="GO:0070930">
    <property type="term" value="P:trans-translation-dependent protein tagging"/>
    <property type="evidence" value="ECO:0007669"/>
    <property type="project" value="TreeGrafter"/>
</dbReference>
<comment type="function">
    <text evidence="3">Required for rescue of stalled ribosomes mediated by trans-translation. Binds to transfer-messenger RNA (tmRNA), required for stable association of tmRNA with ribosomes. tmRNA and SmpB together mimic tRNA shape, replacing the anticodon stem-loop with SmpB. tmRNA is encoded by the ssrA gene; the 2 termini fold to resemble tRNA(Ala) and it encodes a 'tag peptide', a short internal open reading frame. During trans-translation Ala-aminoacylated tmRNA acts like a tRNA, entering the A-site of stalled ribosomes, displacing the stalled mRNA. The ribosome then switches to translate the ORF on the tmRNA; the nascent peptide is terminated with the 'tag peptide' encoded by the tmRNA and targeted for degradation. The ribosome is freed to recommence translation, which seems to be the essential function of trans-translation.</text>
</comment>
<dbReference type="Gene3D" id="2.40.280.10">
    <property type="match status" value="1"/>
</dbReference>
<evidence type="ECO:0000256" key="3">
    <source>
        <dbReference type="HAMAP-Rule" id="MF_00023"/>
    </source>
</evidence>
<name>A0A806KE32_9BACT</name>
<dbReference type="InterPro" id="IPR023620">
    <property type="entry name" value="SmpB"/>
</dbReference>
<proteinExistence type="inferred from homology"/>
<dbReference type="HAMAP" id="MF_00023">
    <property type="entry name" value="SmpB"/>
    <property type="match status" value="1"/>
</dbReference>
<dbReference type="GO" id="GO:0070929">
    <property type="term" value="P:trans-translation"/>
    <property type="evidence" value="ECO:0007669"/>
    <property type="project" value="UniProtKB-UniRule"/>
</dbReference>
<dbReference type="Pfam" id="PF01668">
    <property type="entry name" value="SmpB"/>
    <property type="match status" value="1"/>
</dbReference>
<evidence type="ECO:0000256" key="2">
    <source>
        <dbReference type="ARBA" id="ARBA00022884"/>
    </source>
</evidence>
<organism evidence="5">
    <name type="scientific">uncultured bacterium contig00016</name>
    <dbReference type="NCBI Taxonomy" id="1181507"/>
    <lineage>
        <taxon>Bacteria</taxon>
        <taxon>environmental samples</taxon>
    </lineage>
</organism>
<dbReference type="PANTHER" id="PTHR30308">
    <property type="entry name" value="TMRNA-BINDING COMPONENT OF TRANS-TRANSLATION TAGGING COMPLEX"/>
    <property type="match status" value="1"/>
</dbReference>
<dbReference type="EMBL" id="JQ844215">
    <property type="protein sequence ID" value="AGS52885.1"/>
    <property type="molecule type" value="Genomic_DNA"/>
</dbReference>
<comment type="subcellular location">
    <subcellularLocation>
        <location evidence="3">Cytoplasm</location>
    </subcellularLocation>
    <text evidence="3">The tmRNA-SmpB complex associates with stalled 70S ribosomes.</text>
</comment>
<feature type="compositionally biased region" description="Basic and acidic residues" evidence="4">
    <location>
        <begin position="103"/>
        <end position="118"/>
    </location>
</feature>
<dbReference type="NCBIfam" id="TIGR00086">
    <property type="entry name" value="smpB"/>
    <property type="match status" value="1"/>
</dbReference>
<reference evidence="5" key="1">
    <citation type="submission" date="2012-03" db="EMBL/GenBank/DDBJ databases">
        <title>Functional metagenomics reveals considerable lignocellulase gene clusters in the gut microbiome of a wood-feeding higher termite.</title>
        <authorList>
            <person name="Liu N."/>
        </authorList>
    </citation>
    <scope>NUCLEOTIDE SEQUENCE</scope>
</reference>
<dbReference type="GO" id="GO:0003723">
    <property type="term" value="F:RNA binding"/>
    <property type="evidence" value="ECO:0007669"/>
    <property type="project" value="UniProtKB-UniRule"/>
</dbReference>
<dbReference type="InterPro" id="IPR000037">
    <property type="entry name" value="SsrA-bd_prot"/>
</dbReference>
<protein>
    <recommendedName>
        <fullName evidence="3">SsrA-binding protein</fullName>
    </recommendedName>
    <alternativeName>
        <fullName evidence="3">Small protein B</fullName>
    </alternativeName>
</protein>
<keyword evidence="2 3" id="KW-0694">RNA-binding</keyword>
<dbReference type="CDD" id="cd09294">
    <property type="entry name" value="SmpB"/>
    <property type="match status" value="1"/>
</dbReference>
<gene>
    <name evidence="3" type="primary">smpB</name>
</gene>
<evidence type="ECO:0000313" key="5">
    <source>
        <dbReference type="EMBL" id="AGS52885.1"/>
    </source>
</evidence>
<evidence type="ECO:0000256" key="1">
    <source>
        <dbReference type="ARBA" id="ARBA00022490"/>
    </source>
</evidence>
<dbReference type="PANTHER" id="PTHR30308:SF2">
    <property type="entry name" value="SSRA-BINDING PROTEIN"/>
    <property type="match status" value="1"/>
</dbReference>
<feature type="region of interest" description="Disordered" evidence="4">
    <location>
        <begin position="98"/>
        <end position="118"/>
    </location>
</feature>
<dbReference type="NCBIfam" id="NF003843">
    <property type="entry name" value="PRK05422.1"/>
    <property type="match status" value="1"/>
</dbReference>
<accession>A0A806KE32</accession>
<dbReference type="AlphaFoldDB" id="A0A806KE32"/>
<evidence type="ECO:0000256" key="4">
    <source>
        <dbReference type="SAM" id="MobiDB-lite"/>
    </source>
</evidence>
<keyword evidence="1 3" id="KW-0963">Cytoplasm</keyword>